<gene>
    <name evidence="2" type="ORF">PR001_g22970</name>
    <name evidence="3" type="ORF">PR002_g20725</name>
    <name evidence="4" type="ORF">PR003_g24140</name>
</gene>
<comment type="caution">
    <text evidence="2">The sequence shown here is derived from an EMBL/GenBank/DDBJ whole genome shotgun (WGS) entry which is preliminary data.</text>
</comment>
<evidence type="ECO:0000313" key="7">
    <source>
        <dbReference type="Proteomes" id="UP000435112"/>
    </source>
</evidence>
<sequence>MRTGVGYDEAVEMMLADDIQHQIFHRDSLCKMLGTMMYRQKLDETPWAKYVSVSYYLMADVLLQSWLEKGVVPSDWPERHNLTEDLPEILDNSSSEDEDNPKDPDFDDPVPESVGSGPSSSRYG</sequence>
<dbReference type="EMBL" id="QXFU01002010">
    <property type="protein sequence ID" value="KAE8991840.1"/>
    <property type="molecule type" value="Genomic_DNA"/>
</dbReference>
<accession>A0A6A3J0T3</accession>
<dbReference type="EMBL" id="QXFT01002658">
    <property type="protein sequence ID" value="KAE9294933.1"/>
    <property type="molecule type" value="Genomic_DNA"/>
</dbReference>
<dbReference type="AlphaFoldDB" id="A0A6A3J0T3"/>
<dbReference type="EMBL" id="QXFV01002637">
    <property type="protein sequence ID" value="KAE8985173.1"/>
    <property type="molecule type" value="Genomic_DNA"/>
</dbReference>
<evidence type="ECO:0000313" key="4">
    <source>
        <dbReference type="EMBL" id="KAE9294933.1"/>
    </source>
</evidence>
<organism evidence="2 5">
    <name type="scientific">Phytophthora rubi</name>
    <dbReference type="NCBI Taxonomy" id="129364"/>
    <lineage>
        <taxon>Eukaryota</taxon>
        <taxon>Sar</taxon>
        <taxon>Stramenopiles</taxon>
        <taxon>Oomycota</taxon>
        <taxon>Peronosporomycetes</taxon>
        <taxon>Peronosporales</taxon>
        <taxon>Peronosporaceae</taxon>
        <taxon>Phytophthora</taxon>
    </lineage>
</organism>
<reference evidence="5 7" key="1">
    <citation type="submission" date="2018-09" db="EMBL/GenBank/DDBJ databases">
        <title>Genomic investigation of the strawberry pathogen Phytophthora fragariae indicates pathogenicity is determined by transcriptional variation in three key races.</title>
        <authorList>
            <person name="Adams T.M."/>
            <person name="Armitage A.D."/>
            <person name="Sobczyk M.K."/>
            <person name="Bates H.J."/>
            <person name="Dunwell J.M."/>
            <person name="Nellist C.F."/>
            <person name="Harrison R.J."/>
        </authorList>
    </citation>
    <scope>NUCLEOTIDE SEQUENCE [LARGE SCALE GENOMIC DNA]</scope>
    <source>
        <strain evidence="2 5">SCRP249</strain>
        <strain evidence="3 7">SCRP324</strain>
        <strain evidence="4 6">SCRP333</strain>
    </source>
</reference>
<dbReference type="Proteomes" id="UP000435112">
    <property type="component" value="Unassembled WGS sequence"/>
</dbReference>
<feature type="compositionally biased region" description="Low complexity" evidence="1">
    <location>
        <begin position="111"/>
        <end position="124"/>
    </location>
</feature>
<evidence type="ECO:0000313" key="3">
    <source>
        <dbReference type="EMBL" id="KAE8991840.1"/>
    </source>
</evidence>
<keyword evidence="6" id="KW-1185">Reference proteome</keyword>
<dbReference type="Proteomes" id="UP000429607">
    <property type="component" value="Unassembled WGS sequence"/>
</dbReference>
<name>A0A6A3J0T3_9STRA</name>
<feature type="compositionally biased region" description="Acidic residues" evidence="1">
    <location>
        <begin position="94"/>
        <end position="110"/>
    </location>
</feature>
<feature type="region of interest" description="Disordered" evidence="1">
    <location>
        <begin position="74"/>
        <end position="124"/>
    </location>
</feature>
<evidence type="ECO:0000313" key="2">
    <source>
        <dbReference type="EMBL" id="KAE8985173.1"/>
    </source>
</evidence>
<protein>
    <submittedName>
        <fullName evidence="2">Uncharacterized protein</fullName>
    </submittedName>
</protein>
<dbReference type="OrthoDB" id="10368793at2759"/>
<evidence type="ECO:0000313" key="5">
    <source>
        <dbReference type="Proteomes" id="UP000429607"/>
    </source>
</evidence>
<proteinExistence type="predicted"/>
<evidence type="ECO:0000313" key="6">
    <source>
        <dbReference type="Proteomes" id="UP000434957"/>
    </source>
</evidence>
<evidence type="ECO:0000256" key="1">
    <source>
        <dbReference type="SAM" id="MobiDB-lite"/>
    </source>
</evidence>
<dbReference type="Proteomes" id="UP000434957">
    <property type="component" value="Unassembled WGS sequence"/>
</dbReference>